<comment type="caution">
    <text evidence="2">The sequence shown here is derived from an EMBL/GenBank/DDBJ whole genome shotgun (WGS) entry which is preliminary data.</text>
</comment>
<evidence type="ECO:0000256" key="1">
    <source>
        <dbReference type="SAM" id="SignalP"/>
    </source>
</evidence>
<feature type="chain" id="PRO_5045522460" evidence="1">
    <location>
        <begin position="28"/>
        <end position="159"/>
    </location>
</feature>
<reference evidence="2 3" key="1">
    <citation type="submission" date="2020-12" db="EMBL/GenBank/DDBJ databases">
        <title>Novel Thalassolituus-related marine hydrocarbonoclastic bacteria mediated algae-derived hydrocarbons mineralization in twilight zone of the northern South China Sea.</title>
        <authorList>
            <person name="Dong C."/>
        </authorList>
    </citation>
    <scope>NUCLEOTIDE SEQUENCE [LARGE SCALE GENOMIC DNA]</scope>
    <source>
        <strain evidence="2 3">IMCC1826</strain>
    </source>
</reference>
<organism evidence="2 3">
    <name type="scientific">Thalassolituus marinus</name>
    <dbReference type="NCBI Taxonomy" id="671053"/>
    <lineage>
        <taxon>Bacteria</taxon>
        <taxon>Pseudomonadati</taxon>
        <taxon>Pseudomonadota</taxon>
        <taxon>Gammaproteobacteria</taxon>
        <taxon>Oceanospirillales</taxon>
        <taxon>Oceanospirillaceae</taxon>
        <taxon>Thalassolituus</taxon>
    </lineage>
</organism>
<gene>
    <name evidence="2" type="ORF">I9W95_04390</name>
</gene>
<keyword evidence="1" id="KW-0732">Signal</keyword>
<sequence>MHTFSYRSASPLAAVALSLGLMFSAPATSNDDPLVDVYKLPVWIDGVTRVCPWKSAAGQGYVRLVRTDRNGHHGLYLQWIRKGIAGATTQPTSTILVEELESDYLVRMEMPLAQLEPNACRLTALAESITTERRYQFDFVVKGPGDYTLSVTHMLEGGL</sequence>
<evidence type="ECO:0000313" key="3">
    <source>
        <dbReference type="Proteomes" id="UP000714380"/>
    </source>
</evidence>
<dbReference type="Proteomes" id="UP000714380">
    <property type="component" value="Unassembled WGS sequence"/>
</dbReference>
<keyword evidence="3" id="KW-1185">Reference proteome</keyword>
<accession>A0ABS7ZMC6</accession>
<dbReference type="RefSeq" id="WP_225672251.1">
    <property type="nucleotide sequence ID" value="NZ_JAEDAH010000020.1"/>
</dbReference>
<dbReference type="EMBL" id="JAEDAH010000020">
    <property type="protein sequence ID" value="MCA6062842.1"/>
    <property type="molecule type" value="Genomic_DNA"/>
</dbReference>
<proteinExistence type="predicted"/>
<protein>
    <submittedName>
        <fullName evidence="2">Uncharacterized protein</fullName>
    </submittedName>
</protein>
<name>A0ABS7ZMC6_9GAMM</name>
<evidence type="ECO:0000313" key="2">
    <source>
        <dbReference type="EMBL" id="MCA6062842.1"/>
    </source>
</evidence>
<feature type="signal peptide" evidence="1">
    <location>
        <begin position="1"/>
        <end position="27"/>
    </location>
</feature>